<feature type="compositionally biased region" description="Acidic residues" evidence="1">
    <location>
        <begin position="365"/>
        <end position="382"/>
    </location>
</feature>
<dbReference type="InterPro" id="IPR052140">
    <property type="entry name" value="Dev_Signal_Hedgehog-like"/>
</dbReference>
<dbReference type="SUPFAM" id="SSF51294">
    <property type="entry name" value="Hedgehog/intein (Hint) domain"/>
    <property type="match status" value="1"/>
</dbReference>
<dbReference type="InterPro" id="IPR036844">
    <property type="entry name" value="Hint_dom_sf"/>
</dbReference>
<dbReference type="GeneID" id="17323678"/>
<dbReference type="RefSeq" id="XP_005715964.1">
    <property type="nucleotide sequence ID" value="XM_005715907.1"/>
</dbReference>
<dbReference type="PANTHER" id="PTHR46706">
    <property type="entry name" value="PROTEIN QUA-1-RELATED"/>
    <property type="match status" value="1"/>
</dbReference>
<feature type="compositionally biased region" description="Polar residues" evidence="1">
    <location>
        <begin position="230"/>
        <end position="261"/>
    </location>
</feature>
<dbReference type="GO" id="GO:0016540">
    <property type="term" value="P:protein autoprocessing"/>
    <property type="evidence" value="ECO:0007669"/>
    <property type="project" value="InterPro"/>
</dbReference>
<dbReference type="InterPro" id="IPR006141">
    <property type="entry name" value="Intein_N"/>
</dbReference>
<feature type="region of interest" description="Disordered" evidence="1">
    <location>
        <begin position="325"/>
        <end position="382"/>
    </location>
</feature>
<dbReference type="Gramene" id="CDF36145">
    <property type="protein sequence ID" value="CDF36145"/>
    <property type="gene ID" value="CHC_T00004571001"/>
</dbReference>
<sequence length="527" mass="55845">MGHQSQKKRASALPRSILVDCRRTHSYNSTGRMNIICISIAAMVLMSASSSEAGPARAFSQGYIKGVYGRFFELSQQGNSAPCPIVINHFEQGSPSASGHTWTVPHDKIVQNGVLCDGDGDLVLYAYDQKSQSPAPLKENDIAQQTFEIMKNESTGFWMGIDSRTCGKWIFPNPSFIFFIREFERELKSFFNLQLAPGKKYMFVAAPTFTCIYSEIPKPGGGLVPPATPSGGTDTEVNSEATSSPMQEKPISNGSAATSNLVPPGAQGSDTDANSAIGEQNEVSTTGDGPTPSMLPDENEENAQAITNPASPQDISIVDIANGSDAPSPDTGLGTGNESIADINGSSAGNSGEDAEIAISSPAEDGGDDGLIDGTGEADGESLFDLESNSGESLCFPASAKVELLNGSVVEMRSLTIGEEVKVAPERFSRIFMFTHSSEDGTYLFVRIGTRCGKNLRLTPGHLLYINGALKRASEARVGDFLFSGNAGRAQITSVSYVHAEGVFNPQTLHGDIVVDGIVASTYTANF</sequence>
<dbReference type="CDD" id="cd00081">
    <property type="entry name" value="Hint"/>
    <property type="match status" value="1"/>
</dbReference>
<accession>R7QFF2</accession>
<dbReference type="AlphaFoldDB" id="R7QFF2"/>
<dbReference type="SMART" id="SM00306">
    <property type="entry name" value="HintN"/>
    <property type="match status" value="1"/>
</dbReference>
<feature type="region of interest" description="Disordered" evidence="1">
    <location>
        <begin position="223"/>
        <end position="274"/>
    </location>
</feature>
<proteinExistence type="predicted"/>
<dbReference type="InterPro" id="IPR001767">
    <property type="entry name" value="Hedgehog_Hint"/>
</dbReference>
<name>R7QFF2_CHOCR</name>
<dbReference type="PANTHER" id="PTHR46706:SF12">
    <property type="entry name" value="PROTEIN QUA-1-RELATED"/>
    <property type="match status" value="1"/>
</dbReference>
<reference evidence="4" key="1">
    <citation type="journal article" date="2013" name="Proc. Natl. Acad. Sci. U.S.A.">
        <title>Genome structure and metabolic features in the red seaweed Chondrus crispus shed light on evolution of the Archaeplastida.</title>
        <authorList>
            <person name="Collen J."/>
            <person name="Porcel B."/>
            <person name="Carre W."/>
            <person name="Ball S.G."/>
            <person name="Chaparro C."/>
            <person name="Tonon T."/>
            <person name="Barbeyron T."/>
            <person name="Michel G."/>
            <person name="Noel B."/>
            <person name="Valentin K."/>
            <person name="Elias M."/>
            <person name="Artiguenave F."/>
            <person name="Arun A."/>
            <person name="Aury J.M."/>
            <person name="Barbosa-Neto J.F."/>
            <person name="Bothwell J.H."/>
            <person name="Bouget F.Y."/>
            <person name="Brillet L."/>
            <person name="Cabello-Hurtado F."/>
            <person name="Capella-Gutierrez S."/>
            <person name="Charrier B."/>
            <person name="Cladiere L."/>
            <person name="Cock J.M."/>
            <person name="Coelho S.M."/>
            <person name="Colleoni C."/>
            <person name="Czjzek M."/>
            <person name="Da Silva C."/>
            <person name="Delage L."/>
            <person name="Denoeud F."/>
            <person name="Deschamps P."/>
            <person name="Dittami S.M."/>
            <person name="Gabaldon T."/>
            <person name="Gachon C.M."/>
            <person name="Groisillier A."/>
            <person name="Herve C."/>
            <person name="Jabbari K."/>
            <person name="Katinka M."/>
            <person name="Kloareg B."/>
            <person name="Kowalczyk N."/>
            <person name="Labadie K."/>
            <person name="Leblanc C."/>
            <person name="Lopez P.J."/>
            <person name="McLachlan D.H."/>
            <person name="Meslet-Cladiere L."/>
            <person name="Moustafa A."/>
            <person name="Nehr Z."/>
            <person name="Nyvall Collen P."/>
            <person name="Panaud O."/>
            <person name="Partensky F."/>
            <person name="Poulain J."/>
            <person name="Rensing S.A."/>
            <person name="Rousvoal S."/>
            <person name="Samson G."/>
            <person name="Symeonidi A."/>
            <person name="Weissenbach J."/>
            <person name="Zambounis A."/>
            <person name="Wincker P."/>
            <person name="Boyen C."/>
        </authorList>
    </citation>
    <scope>NUCLEOTIDE SEQUENCE [LARGE SCALE GENOMIC DNA]</scope>
    <source>
        <strain evidence="4">cv. Stackhouse</strain>
    </source>
</reference>
<dbReference type="STRING" id="2769.R7QFF2"/>
<feature type="domain" description="Hint" evidence="2">
    <location>
        <begin position="393"/>
        <end position="486"/>
    </location>
</feature>
<dbReference type="EMBL" id="HG001762">
    <property type="protein sequence ID" value="CDF36145.1"/>
    <property type="molecule type" value="Genomic_DNA"/>
</dbReference>
<evidence type="ECO:0000313" key="3">
    <source>
        <dbReference type="EMBL" id="CDF36145.1"/>
    </source>
</evidence>
<dbReference type="PROSITE" id="PS50817">
    <property type="entry name" value="INTEIN_N_TER"/>
    <property type="match status" value="1"/>
</dbReference>
<dbReference type="KEGG" id="ccp:CHC_T00004571001"/>
<gene>
    <name evidence="3" type="ORF">CHC_T00004571001</name>
</gene>
<dbReference type="Pfam" id="PF01079">
    <property type="entry name" value="Hint"/>
    <property type="match status" value="1"/>
</dbReference>
<dbReference type="OrthoDB" id="5212at2759"/>
<protein>
    <recommendedName>
        <fullName evidence="2">Hint domain-containing protein</fullName>
    </recommendedName>
</protein>
<dbReference type="Gene3D" id="2.170.16.10">
    <property type="entry name" value="Hedgehog/Intein (Hint) domain"/>
    <property type="match status" value="1"/>
</dbReference>
<organism evidence="3 4">
    <name type="scientific">Chondrus crispus</name>
    <name type="common">Carrageen Irish moss</name>
    <name type="synonym">Polymorpha crispa</name>
    <dbReference type="NCBI Taxonomy" id="2769"/>
    <lineage>
        <taxon>Eukaryota</taxon>
        <taxon>Rhodophyta</taxon>
        <taxon>Florideophyceae</taxon>
        <taxon>Rhodymeniophycidae</taxon>
        <taxon>Gigartinales</taxon>
        <taxon>Gigartinaceae</taxon>
        <taxon>Chondrus</taxon>
    </lineage>
</organism>
<dbReference type="GO" id="GO:0016539">
    <property type="term" value="P:intein-mediated protein splicing"/>
    <property type="evidence" value="ECO:0007669"/>
    <property type="project" value="InterPro"/>
</dbReference>
<evidence type="ECO:0000256" key="1">
    <source>
        <dbReference type="SAM" id="MobiDB-lite"/>
    </source>
</evidence>
<dbReference type="InterPro" id="IPR003587">
    <property type="entry name" value="Hint_dom_N"/>
</dbReference>
<keyword evidence="4" id="KW-1185">Reference proteome</keyword>
<dbReference type="Proteomes" id="UP000012073">
    <property type="component" value="Unassembled WGS sequence"/>
</dbReference>
<evidence type="ECO:0000313" key="4">
    <source>
        <dbReference type="Proteomes" id="UP000012073"/>
    </source>
</evidence>
<evidence type="ECO:0000259" key="2">
    <source>
        <dbReference type="SMART" id="SM00306"/>
    </source>
</evidence>